<dbReference type="PATRIC" id="fig|1227275.3.peg.62"/>
<dbReference type="InterPro" id="IPR003491">
    <property type="entry name" value="REP-like_C"/>
</dbReference>
<dbReference type="SMART" id="SM00530">
    <property type="entry name" value="HTH_XRE"/>
    <property type="match status" value="1"/>
</dbReference>
<sequence>MLTHTELKRIRLELGFTQKKMASIIGYSYYNYRNIEQGQRNINKEFEEHLFHFLNRKSETKLEGSVDWLKIRFKTLDFKQVIEQVLQLKPTDFFLEEKSLYSYSSMVTYGAIRVLYSESEKKVESGTLIDLTGGGCRELELLLMQQGRSWFDFLHDVFLFAEETRKERPLEDYLAFPRFDIALDELYKKSGNIDLFDMKARIFANKIIMKRFKTFTAIEGLKKVDSRFVNQGLTLNFGSRQSSVMIRFYQKDYEQALLKDVSVEYIREVYNFKNRYEVELHDTRAFDVLKEWYTMETDLTKIGARILNNYFEVMDWSDHYDNEWDNLVGTQEGFKFVTRPRQVDYGRTKHWVTKQVSSALKLLKIADIVYQTDEVSEIISEAYLSNNHTKIAEEICERNGVQFDAIVDQV</sequence>
<proteinExistence type="predicted"/>
<dbReference type="CDD" id="cd00093">
    <property type="entry name" value="HTH_XRE"/>
    <property type="match status" value="1"/>
</dbReference>
<gene>
    <name evidence="2" type="ORF">HMPREF1557_00068</name>
</gene>
<feature type="domain" description="HTH cro/C1-type" evidence="1">
    <location>
        <begin position="7"/>
        <end position="62"/>
    </location>
</feature>
<name>U2KW69_9STRE</name>
<dbReference type="HOGENOM" id="CLU_037938_0_0_9"/>
<dbReference type="RefSeq" id="WP_021674039.1">
    <property type="nucleotide sequence ID" value="NZ_KI259718.1"/>
</dbReference>
<organism evidence="2 3">
    <name type="scientific">Streptococcus sobrinus W1703</name>
    <dbReference type="NCBI Taxonomy" id="1227275"/>
    <lineage>
        <taxon>Bacteria</taxon>
        <taxon>Bacillati</taxon>
        <taxon>Bacillota</taxon>
        <taxon>Bacilli</taxon>
        <taxon>Lactobacillales</taxon>
        <taxon>Streptococcaceae</taxon>
        <taxon>Streptococcus</taxon>
    </lineage>
</organism>
<dbReference type="AlphaFoldDB" id="U2KW69"/>
<dbReference type="EMBL" id="AWVA01000005">
    <property type="protein sequence ID" value="ERJ79068.1"/>
    <property type="molecule type" value="Genomic_DNA"/>
</dbReference>
<dbReference type="InterPro" id="IPR040819">
    <property type="entry name" value="Rol_Rep_N"/>
</dbReference>
<dbReference type="InterPro" id="IPR001387">
    <property type="entry name" value="Cro/C1-type_HTH"/>
</dbReference>
<dbReference type="Pfam" id="PF02486">
    <property type="entry name" value="Rep_trans"/>
    <property type="match status" value="1"/>
</dbReference>
<dbReference type="Pfam" id="PF18106">
    <property type="entry name" value="Rol_Rep_N"/>
    <property type="match status" value="1"/>
</dbReference>
<accession>U2KW69</accession>
<reference evidence="2 3" key="1">
    <citation type="submission" date="2013-06" db="EMBL/GenBank/DDBJ databases">
        <authorList>
            <person name="Weinstock G."/>
            <person name="Sodergren E."/>
            <person name="Lobos E.A."/>
            <person name="Fulton L."/>
            <person name="Fulton R."/>
            <person name="Courtney L."/>
            <person name="Fronick C."/>
            <person name="O'Laughlin M."/>
            <person name="Godfrey J."/>
            <person name="Wilson R.M."/>
            <person name="Miner T."/>
            <person name="Farmer C."/>
            <person name="Delehaunty K."/>
            <person name="Cordes M."/>
            <person name="Minx P."/>
            <person name="Tomlinson C."/>
            <person name="Chen J."/>
            <person name="Wollam A."/>
            <person name="Pepin K.H."/>
            <person name="Bhonagiri V."/>
            <person name="Zhang X."/>
            <person name="Warren W."/>
            <person name="Mitreva M."/>
            <person name="Mardis E.R."/>
            <person name="Wilson R.K."/>
        </authorList>
    </citation>
    <scope>NUCLEOTIDE SEQUENCE [LARGE SCALE GENOMIC DNA]</scope>
    <source>
        <strain evidence="2 3">W1703</strain>
    </source>
</reference>
<dbReference type="Gene3D" id="1.10.260.40">
    <property type="entry name" value="lambda repressor-like DNA-binding domains"/>
    <property type="match status" value="1"/>
</dbReference>
<comment type="caution">
    <text evidence="2">The sequence shown here is derived from an EMBL/GenBank/DDBJ whole genome shotgun (WGS) entry which is preliminary data.</text>
</comment>
<dbReference type="GO" id="GO:0003677">
    <property type="term" value="F:DNA binding"/>
    <property type="evidence" value="ECO:0007669"/>
    <property type="project" value="InterPro"/>
</dbReference>
<evidence type="ECO:0000313" key="3">
    <source>
        <dbReference type="Proteomes" id="UP000016617"/>
    </source>
</evidence>
<keyword evidence="2" id="KW-0396">Initiation factor</keyword>
<dbReference type="PROSITE" id="PS50943">
    <property type="entry name" value="HTH_CROC1"/>
    <property type="match status" value="1"/>
</dbReference>
<dbReference type="InterPro" id="IPR010982">
    <property type="entry name" value="Lambda_DNA-bd_dom_sf"/>
</dbReference>
<evidence type="ECO:0000259" key="1">
    <source>
        <dbReference type="PROSITE" id="PS50943"/>
    </source>
</evidence>
<dbReference type="Proteomes" id="UP000016617">
    <property type="component" value="Unassembled WGS sequence"/>
</dbReference>
<dbReference type="SUPFAM" id="SSF47413">
    <property type="entry name" value="lambda repressor-like DNA-binding domains"/>
    <property type="match status" value="1"/>
</dbReference>
<keyword evidence="2" id="KW-0648">Protein biosynthesis</keyword>
<dbReference type="GO" id="GO:0003743">
    <property type="term" value="F:translation initiation factor activity"/>
    <property type="evidence" value="ECO:0007669"/>
    <property type="project" value="UniProtKB-KW"/>
</dbReference>
<protein>
    <submittedName>
        <fullName evidence="2">Replication initiation factor</fullName>
    </submittedName>
</protein>
<evidence type="ECO:0000313" key="2">
    <source>
        <dbReference type="EMBL" id="ERJ79068.1"/>
    </source>
</evidence>
<dbReference type="OrthoDB" id="2067664at2"/>